<evidence type="ECO:0000313" key="1">
    <source>
        <dbReference type="EMBL" id="MFJ6036540.1"/>
    </source>
</evidence>
<keyword evidence="2" id="KW-1185">Reference proteome</keyword>
<comment type="caution">
    <text evidence="1">The sequence shown here is derived from an EMBL/GenBank/DDBJ whole genome shotgun (WGS) entry which is preliminary data.</text>
</comment>
<dbReference type="Proteomes" id="UP001617907">
    <property type="component" value="Unassembled WGS sequence"/>
</dbReference>
<reference evidence="1 2" key="1">
    <citation type="submission" date="2024-10" db="EMBL/GenBank/DDBJ databases">
        <title>The Natural Products Discovery Center: Release of the First 8490 Sequenced Strains for Exploring Actinobacteria Biosynthetic Diversity.</title>
        <authorList>
            <person name="Kalkreuter E."/>
            <person name="Kautsar S.A."/>
            <person name="Yang D."/>
            <person name="Bader C.D."/>
            <person name="Teijaro C.N."/>
            <person name="Fluegel L."/>
            <person name="Davis C.M."/>
            <person name="Simpson J.R."/>
            <person name="Lauterbach L."/>
            <person name="Steele A.D."/>
            <person name="Gui C."/>
            <person name="Meng S."/>
            <person name="Li G."/>
            <person name="Viehrig K."/>
            <person name="Ye F."/>
            <person name="Su P."/>
            <person name="Kiefer A.F."/>
            <person name="Nichols A."/>
            <person name="Cepeda A.J."/>
            <person name="Yan W."/>
            <person name="Fan B."/>
            <person name="Jiang Y."/>
            <person name="Adhikari A."/>
            <person name="Zheng C.-J."/>
            <person name="Schuster L."/>
            <person name="Cowan T.M."/>
            <person name="Smanski M.J."/>
            <person name="Chevrette M.G."/>
            <person name="De Carvalho L.P.S."/>
            <person name="Shen B."/>
        </authorList>
    </citation>
    <scope>NUCLEOTIDE SEQUENCE [LARGE SCALE GENOMIC DNA]</scope>
    <source>
        <strain evidence="1 2">NPDC093086</strain>
    </source>
</reference>
<sequence>MKRTPRDTFLSDQALAAARDAASDPALAPIAVTAANGEQCTWCDCPLGPDSPHNNPNYRCGGCPKTAEAVVSAFAGPNRRYDYPACARHRDDVVASLVTAITKRSA</sequence>
<protein>
    <submittedName>
        <fullName evidence="1">Uncharacterized protein</fullName>
    </submittedName>
</protein>
<dbReference type="EMBL" id="JBIVPC010000005">
    <property type="protein sequence ID" value="MFJ6036540.1"/>
    <property type="molecule type" value="Genomic_DNA"/>
</dbReference>
<gene>
    <name evidence="1" type="ORF">ACIQFM_09785</name>
</gene>
<name>A0ABW8H905_9ACTN</name>
<proteinExistence type="predicted"/>
<organism evidence="1 2">
    <name type="scientific">Streptomyces ardesiacus</name>
    <dbReference type="NCBI Taxonomy" id="285564"/>
    <lineage>
        <taxon>Bacteria</taxon>
        <taxon>Bacillati</taxon>
        <taxon>Actinomycetota</taxon>
        <taxon>Actinomycetes</taxon>
        <taxon>Kitasatosporales</taxon>
        <taxon>Streptomycetaceae</taxon>
        <taxon>Streptomyces</taxon>
    </lineage>
</organism>
<dbReference type="RefSeq" id="WP_350890762.1">
    <property type="nucleotide sequence ID" value="NZ_JBEOTR010000011.1"/>
</dbReference>
<evidence type="ECO:0000313" key="2">
    <source>
        <dbReference type="Proteomes" id="UP001617907"/>
    </source>
</evidence>
<accession>A0ABW8H905</accession>